<evidence type="ECO:0000256" key="5">
    <source>
        <dbReference type="ARBA" id="ARBA00023277"/>
    </source>
</evidence>
<evidence type="ECO:0000259" key="7">
    <source>
        <dbReference type="SMART" id="SM00642"/>
    </source>
</evidence>
<keyword evidence="6 8" id="KW-0326">Glycosidase</keyword>
<evidence type="ECO:0000256" key="3">
    <source>
        <dbReference type="ARBA" id="ARBA00022723"/>
    </source>
</evidence>
<dbReference type="EC" id="3.2.1.1" evidence="8"/>
<accession>A0ABY5P3G8</accession>
<feature type="domain" description="Glycosyl hydrolase family 13 catalytic" evidence="7">
    <location>
        <begin position="4"/>
        <end position="393"/>
    </location>
</feature>
<dbReference type="InterPro" id="IPR017853">
    <property type="entry name" value="GH"/>
</dbReference>
<keyword evidence="9" id="KW-1185">Reference proteome</keyword>
<evidence type="ECO:0000256" key="1">
    <source>
        <dbReference type="ARBA" id="ARBA00001913"/>
    </source>
</evidence>
<dbReference type="Gene3D" id="2.40.30.140">
    <property type="match status" value="1"/>
</dbReference>
<dbReference type="Proteomes" id="UP001315967">
    <property type="component" value="Chromosome"/>
</dbReference>
<comment type="similarity">
    <text evidence="2">Belongs to the glycosyl hydrolase 13 family.</text>
</comment>
<protein>
    <submittedName>
        <fullName evidence="8">Alpha-amylase</fullName>
        <ecNumber evidence="8">3.2.1.1</ecNumber>
    </submittedName>
</protein>
<reference evidence="8 9" key="1">
    <citation type="submission" date="2022-08" db="EMBL/GenBank/DDBJ databases">
        <title>Aerococcaceae sp. nov isolated from spoiled eye mask.</title>
        <authorList>
            <person name="Zhou G."/>
            <person name="Xie X.-B."/>
            <person name="Shi Q.-S."/>
            <person name="Wang Y.-S."/>
            <person name="Wen X."/>
            <person name="Peng H."/>
            <person name="Yang X.-J."/>
            <person name="Tao H.-B."/>
            <person name="Huang X.-M."/>
        </authorList>
    </citation>
    <scope>NUCLEOTIDE SEQUENCE [LARGE SCALE GENOMIC DNA]</scope>
    <source>
        <strain evidence="9">DM20194951</strain>
    </source>
</reference>
<evidence type="ECO:0000313" key="9">
    <source>
        <dbReference type="Proteomes" id="UP001315967"/>
    </source>
</evidence>
<dbReference type="Pfam" id="PF00128">
    <property type="entry name" value="Alpha-amylase"/>
    <property type="match status" value="1"/>
</dbReference>
<name>A0ABY5P3G8_9LACT</name>
<dbReference type="NCBIfam" id="NF006968">
    <property type="entry name" value="PRK09441.1-1"/>
    <property type="match status" value="1"/>
</dbReference>
<keyword evidence="4 8" id="KW-0378">Hydrolase</keyword>
<dbReference type="SMART" id="SM00642">
    <property type="entry name" value="Aamy"/>
    <property type="match status" value="1"/>
</dbReference>
<dbReference type="Gene3D" id="3.20.20.80">
    <property type="entry name" value="Glycosidases"/>
    <property type="match status" value="1"/>
</dbReference>
<sequence>MANSVIMQYFEWYLPDDGKHWQRLRDDAPHLAEIGITAVWMPPAFKATSSSDVGYGVYDIFDLGEFDQHGTVRTKYGTKDEYLEAINSLKEHGIKPFADVVLNHKANGDKLERFKVLKMDPNNRQVPISEPYEIEGWTNFTFPGRQGKYNDFNWHWYHFSGIDYDAKNNETGVYMILGENKGWADNDTVDSENGNFDYLMFSDIDFDHPEVRQNVRDWAKWFLETTGVEGFRLDAIKHIDADFMREFIRLVNEHMGEGFYVFGEYWNADYESKSAYLDSIDYQFDIVDVGLHMNFHTASKMGKDYDMQNIFDGSLMQEKPMSAVTFVDNHDTQRGQSLESVVEDWFKPLAYGMILLRQSGLPTVFYGDYYGVEQEDVGQASFQTVIDQLLFLRQNYAYGEEQLYFDHPHTVGFTRLGTEENPNTVAVVIANSDEGWKDMYVGQVHAGKIYVDYLNNREDKVEINADGVGHFHVNGGSIAAYVDEATLG</sequence>
<comment type="cofactor">
    <cofactor evidence="1">
        <name>Ca(2+)</name>
        <dbReference type="ChEBI" id="CHEBI:29108"/>
    </cofactor>
</comment>
<dbReference type="InterPro" id="IPR013780">
    <property type="entry name" value="Glyco_hydro_b"/>
</dbReference>
<dbReference type="PANTHER" id="PTHR43447">
    <property type="entry name" value="ALPHA-AMYLASE"/>
    <property type="match status" value="1"/>
</dbReference>
<proteinExistence type="inferred from homology"/>
<dbReference type="NCBIfam" id="NF006969">
    <property type="entry name" value="PRK09441.1-2"/>
    <property type="match status" value="1"/>
</dbReference>
<dbReference type="EMBL" id="CP102453">
    <property type="protein sequence ID" value="UUX33050.1"/>
    <property type="molecule type" value="Genomic_DNA"/>
</dbReference>
<organism evidence="8 9">
    <name type="scientific">Fundicoccus culcitae</name>
    <dbReference type="NCBI Taxonomy" id="2969821"/>
    <lineage>
        <taxon>Bacteria</taxon>
        <taxon>Bacillati</taxon>
        <taxon>Bacillota</taxon>
        <taxon>Bacilli</taxon>
        <taxon>Lactobacillales</taxon>
        <taxon>Aerococcaceae</taxon>
        <taxon>Fundicoccus</taxon>
    </lineage>
</organism>
<dbReference type="SUPFAM" id="SSF51011">
    <property type="entry name" value="Glycosyl hydrolase domain"/>
    <property type="match status" value="1"/>
</dbReference>
<evidence type="ECO:0000256" key="4">
    <source>
        <dbReference type="ARBA" id="ARBA00022801"/>
    </source>
</evidence>
<evidence type="ECO:0000313" key="8">
    <source>
        <dbReference type="EMBL" id="UUX33050.1"/>
    </source>
</evidence>
<evidence type="ECO:0000256" key="2">
    <source>
        <dbReference type="ARBA" id="ARBA00008061"/>
    </source>
</evidence>
<dbReference type="NCBIfam" id="NF006971">
    <property type="entry name" value="PRK09441.1-4"/>
    <property type="match status" value="1"/>
</dbReference>
<gene>
    <name evidence="8" type="ORF">NRE15_09015</name>
</gene>
<dbReference type="InterPro" id="IPR013776">
    <property type="entry name" value="A-amylase_thermo"/>
</dbReference>
<keyword evidence="3" id="KW-0479">Metal-binding</keyword>
<dbReference type="CDD" id="cd11318">
    <property type="entry name" value="AmyAc_bac_fung_AmyA"/>
    <property type="match status" value="1"/>
</dbReference>
<keyword evidence="5" id="KW-0119">Carbohydrate metabolism</keyword>
<dbReference type="PIRSF" id="PIRSF001021">
    <property type="entry name" value="Alph-amls_thrmst"/>
    <property type="match status" value="1"/>
</dbReference>
<dbReference type="InterPro" id="IPR006047">
    <property type="entry name" value="GH13_cat_dom"/>
</dbReference>
<dbReference type="Gene3D" id="2.60.40.1180">
    <property type="entry name" value="Golgi alpha-mannosidase II"/>
    <property type="match status" value="1"/>
</dbReference>
<dbReference type="SUPFAM" id="SSF51445">
    <property type="entry name" value="(Trans)glycosidases"/>
    <property type="match status" value="1"/>
</dbReference>
<dbReference type="RefSeq" id="WP_313792550.1">
    <property type="nucleotide sequence ID" value="NZ_CP102453.1"/>
</dbReference>
<dbReference type="GO" id="GO:0004556">
    <property type="term" value="F:alpha-amylase activity"/>
    <property type="evidence" value="ECO:0007669"/>
    <property type="project" value="UniProtKB-EC"/>
</dbReference>
<evidence type="ECO:0000256" key="6">
    <source>
        <dbReference type="ARBA" id="ARBA00023295"/>
    </source>
</evidence>